<feature type="domain" description="DUF4378" evidence="2">
    <location>
        <begin position="555"/>
        <end position="714"/>
    </location>
</feature>
<dbReference type="PANTHER" id="PTHR47071">
    <property type="entry name" value="PROTEIN TRM32"/>
    <property type="match status" value="1"/>
</dbReference>
<evidence type="ECO:0000313" key="4">
    <source>
        <dbReference type="RefSeq" id="XP_004487009.1"/>
    </source>
</evidence>
<accession>A0A1S2XC26</accession>
<name>A0A1S2XC26_CICAR</name>
<feature type="compositionally biased region" description="Polar residues" evidence="1">
    <location>
        <begin position="84"/>
        <end position="97"/>
    </location>
</feature>
<evidence type="ECO:0000259" key="2">
    <source>
        <dbReference type="Pfam" id="PF14309"/>
    </source>
</evidence>
<dbReference type="InterPro" id="IPR025486">
    <property type="entry name" value="DUF4378"/>
</dbReference>
<dbReference type="STRING" id="3827.A0A1S2XC26"/>
<dbReference type="PANTHER" id="PTHR47071:SF2">
    <property type="entry name" value="PROTEIN TRM32"/>
    <property type="match status" value="1"/>
</dbReference>
<feature type="compositionally biased region" description="Polar residues" evidence="1">
    <location>
        <begin position="504"/>
        <end position="514"/>
    </location>
</feature>
<feature type="compositionally biased region" description="Acidic residues" evidence="1">
    <location>
        <begin position="488"/>
        <end position="497"/>
    </location>
</feature>
<feature type="region of interest" description="Disordered" evidence="1">
    <location>
        <begin position="483"/>
        <end position="525"/>
    </location>
</feature>
<reference evidence="4" key="2">
    <citation type="submission" date="2025-08" db="UniProtKB">
        <authorList>
            <consortium name="RefSeq"/>
        </authorList>
    </citation>
    <scope>IDENTIFICATION</scope>
    <source>
        <tissue evidence="4">Etiolated seedlings</tissue>
    </source>
</reference>
<dbReference type="InterPro" id="IPR044257">
    <property type="entry name" value="TRM32-like"/>
</dbReference>
<dbReference type="eggNOG" id="ENOG502RSQC">
    <property type="taxonomic scope" value="Eukaryota"/>
</dbReference>
<organism evidence="3 4">
    <name type="scientific">Cicer arietinum</name>
    <name type="common">Chickpea</name>
    <name type="synonym">Garbanzo</name>
    <dbReference type="NCBI Taxonomy" id="3827"/>
    <lineage>
        <taxon>Eukaryota</taxon>
        <taxon>Viridiplantae</taxon>
        <taxon>Streptophyta</taxon>
        <taxon>Embryophyta</taxon>
        <taxon>Tracheophyta</taxon>
        <taxon>Spermatophyta</taxon>
        <taxon>Magnoliopsida</taxon>
        <taxon>eudicotyledons</taxon>
        <taxon>Gunneridae</taxon>
        <taxon>Pentapetalae</taxon>
        <taxon>rosids</taxon>
        <taxon>fabids</taxon>
        <taxon>Fabales</taxon>
        <taxon>Fabaceae</taxon>
        <taxon>Papilionoideae</taxon>
        <taxon>50 kb inversion clade</taxon>
        <taxon>NPAAA clade</taxon>
        <taxon>Hologalegina</taxon>
        <taxon>IRL clade</taxon>
        <taxon>Cicereae</taxon>
        <taxon>Cicer</taxon>
    </lineage>
</organism>
<dbReference type="PaxDb" id="3827-XP_004487009.1"/>
<proteinExistence type="predicted"/>
<sequence length="724" mass="83527">MGKQLISSEESNVQIQETNVGCMWGMFHILDYHHWRVKKAFHHKKKRHARYKKKTTLQDQQNVVTVAEEPFSVSKHSKKLNATEEYSGTNQASSDYALQQKKDGKKTEGSLNREISIKLKNHDDVVEVISMKKNVLLKFLRDIDIGGKKIHQASKNKLRLTRSGSFPVTAPSKMKYISSSTFRYKQTEIWAFPKGEKLLAGTQAPKKLGTSLVKDVSYEISKPLVSDDAEMDSAMQQKPNITSLPSEGLPNHKGWNQVVIHQFKVIKQKIKHVLVEFKKSGHQTSLEAIQNSENITNNEKDISQSFNDGMIREYRKSISMSETKASDSDSNKYDVRLMRRTSSLNESLDKYTQLFEKSLSKEVKWNSSKSKSLRLTNEEKIHKRRDARMFSRSNFSMPNLESLGFILHEALLDTNDIVNNAMESDNDVQSKSVSMPLKIDKSLDHFEKAEIDETVERCGRDVNTYSLSDKIVKKIDEGVTCDKREDIHEPEEGDEISPQEKLETSCQDNTTSQAEGKEWNTRGSNATSLTAKNKNKSFDNHLMFFNSYSENNSNFKYVKDVLEFSGFMENEHNQLRYTVDQPIKPSIFMAMEETFLHENEFSAEESINLCDHQLLFNLVNEVLFEIYENSPTYFPRPFSYNYKLKPMPKGNYLLNQVWSSVSSYMSLRPELDQTLDDVVCRDLAKRSGWMNLQHEEECVTLEIEEMIIEDMLDEIIFSDMLEDM</sequence>
<dbReference type="GeneID" id="101509220"/>
<evidence type="ECO:0000313" key="3">
    <source>
        <dbReference type="Proteomes" id="UP000087171"/>
    </source>
</evidence>
<protein>
    <submittedName>
        <fullName evidence="4">Protein TRM32</fullName>
    </submittedName>
</protein>
<dbReference type="OrthoDB" id="758104at2759"/>
<dbReference type="KEGG" id="cam:101509220"/>
<dbReference type="AlphaFoldDB" id="A0A1S2XC26"/>
<evidence type="ECO:0000256" key="1">
    <source>
        <dbReference type="SAM" id="MobiDB-lite"/>
    </source>
</evidence>
<gene>
    <name evidence="4" type="primary">LOC101509220</name>
</gene>
<reference evidence="3" key="1">
    <citation type="journal article" date="2013" name="Nat. Biotechnol.">
        <title>Draft genome sequence of chickpea (Cicer arietinum) provides a resource for trait improvement.</title>
        <authorList>
            <person name="Varshney R.K."/>
            <person name="Song C."/>
            <person name="Saxena R.K."/>
            <person name="Azam S."/>
            <person name="Yu S."/>
            <person name="Sharpe A.G."/>
            <person name="Cannon S."/>
            <person name="Baek J."/>
            <person name="Rosen B.D."/>
            <person name="Tar'an B."/>
            <person name="Millan T."/>
            <person name="Zhang X."/>
            <person name="Ramsay L.D."/>
            <person name="Iwata A."/>
            <person name="Wang Y."/>
            <person name="Nelson W."/>
            <person name="Farmer A.D."/>
            <person name="Gaur P.M."/>
            <person name="Soderlund C."/>
            <person name="Penmetsa R.V."/>
            <person name="Xu C."/>
            <person name="Bharti A.K."/>
            <person name="He W."/>
            <person name="Winter P."/>
            <person name="Zhao S."/>
            <person name="Hane J.K."/>
            <person name="Carrasquilla-Garcia N."/>
            <person name="Condie J.A."/>
            <person name="Upadhyaya H.D."/>
            <person name="Luo M.C."/>
            <person name="Thudi M."/>
            <person name="Gowda C.L."/>
            <person name="Singh N.P."/>
            <person name="Lichtenzveig J."/>
            <person name="Gali K.K."/>
            <person name="Rubio J."/>
            <person name="Nadarajan N."/>
            <person name="Dolezel J."/>
            <person name="Bansal K.C."/>
            <person name="Xu X."/>
            <person name="Edwards D."/>
            <person name="Zhang G."/>
            <person name="Kahl G."/>
            <person name="Gil J."/>
            <person name="Singh K.B."/>
            <person name="Datta S.K."/>
            <person name="Jackson S.A."/>
            <person name="Wang J."/>
            <person name="Cook D.R."/>
        </authorList>
    </citation>
    <scope>NUCLEOTIDE SEQUENCE [LARGE SCALE GENOMIC DNA]</scope>
    <source>
        <strain evidence="3">cv. CDC Frontier</strain>
    </source>
</reference>
<dbReference type="Proteomes" id="UP000087171">
    <property type="component" value="Chromosome Ca1"/>
</dbReference>
<dbReference type="RefSeq" id="XP_004487009.1">
    <property type="nucleotide sequence ID" value="XM_004486952.3"/>
</dbReference>
<dbReference type="Pfam" id="PF14309">
    <property type="entry name" value="DUF4378"/>
    <property type="match status" value="1"/>
</dbReference>
<feature type="region of interest" description="Disordered" evidence="1">
    <location>
        <begin position="80"/>
        <end position="109"/>
    </location>
</feature>
<keyword evidence="3" id="KW-1185">Reference proteome</keyword>